<sequence length="122" mass="13800">MQTDFSDAVLKSVFFVRSDLRMVNFTRTHATVSLFSGSDMRNANMQEMVMDKPRITESNLTGSDLSGMRMSGGQVFDSEMPESILHADVADTMFVYSKKRPERHIEMLAGQNGNTIEIREQI</sequence>
<proteinExistence type="predicted"/>
<organism evidence="1 2">
    <name type="scientific">candidate division WS6 bacterium OLB20</name>
    <dbReference type="NCBI Taxonomy" id="1617426"/>
    <lineage>
        <taxon>Bacteria</taxon>
        <taxon>Candidatus Dojkabacteria</taxon>
    </lineage>
</organism>
<dbReference type="EMBL" id="JYNZ01000003">
    <property type="protein sequence ID" value="KXK26712.1"/>
    <property type="molecule type" value="Genomic_DNA"/>
</dbReference>
<dbReference type="AlphaFoldDB" id="A0A136LYG3"/>
<accession>A0A136LYG3</accession>
<dbReference type="Pfam" id="PF00805">
    <property type="entry name" value="Pentapeptide"/>
    <property type="match status" value="1"/>
</dbReference>
<evidence type="ECO:0000313" key="1">
    <source>
        <dbReference type="EMBL" id="KXK26712.1"/>
    </source>
</evidence>
<name>A0A136LYG3_9BACT</name>
<evidence type="ECO:0000313" key="2">
    <source>
        <dbReference type="Proteomes" id="UP000070457"/>
    </source>
</evidence>
<dbReference type="Proteomes" id="UP000070457">
    <property type="component" value="Unassembled WGS sequence"/>
</dbReference>
<dbReference type="STRING" id="1617426.TR69_WS6001000726"/>
<comment type="caution">
    <text evidence="1">The sequence shown here is derived from an EMBL/GenBank/DDBJ whole genome shotgun (WGS) entry which is preliminary data.</text>
</comment>
<dbReference type="Gene3D" id="2.160.20.80">
    <property type="entry name" value="E3 ubiquitin-protein ligase SopA"/>
    <property type="match status" value="1"/>
</dbReference>
<dbReference type="SUPFAM" id="SSF141571">
    <property type="entry name" value="Pentapeptide repeat-like"/>
    <property type="match status" value="1"/>
</dbReference>
<dbReference type="InterPro" id="IPR001646">
    <property type="entry name" value="5peptide_repeat"/>
</dbReference>
<gene>
    <name evidence="1" type="ORF">TR69_WS6001000726</name>
</gene>
<protein>
    <submittedName>
        <fullName evidence="1">Pentapeptide repeats (8 copies)</fullName>
    </submittedName>
</protein>
<reference evidence="1 2" key="1">
    <citation type="submission" date="2015-02" db="EMBL/GenBank/DDBJ databases">
        <title>Improved understanding of the partial-nitritation anammox process through 23 genomes representing the majority of the microbial community.</title>
        <authorList>
            <person name="Speth D.R."/>
            <person name="In T Zandt M."/>
            <person name="Guerrero Cruz S."/>
            <person name="Jetten M.S."/>
            <person name="Dutilh B.E."/>
        </authorList>
    </citation>
    <scope>NUCLEOTIDE SEQUENCE [LARGE SCALE GENOMIC DNA]</scope>
    <source>
        <strain evidence="1">OLB20</strain>
    </source>
</reference>